<protein>
    <submittedName>
        <fullName evidence="1">Uncharacterized protein</fullName>
    </submittedName>
</protein>
<dbReference type="EMBL" id="JBBNAE010000010">
    <property type="protein sequence ID" value="KAK9090788.1"/>
    <property type="molecule type" value="Genomic_DNA"/>
</dbReference>
<keyword evidence="2" id="KW-1185">Reference proteome</keyword>
<gene>
    <name evidence="1" type="ORF">Sjap_023965</name>
</gene>
<proteinExistence type="predicted"/>
<dbReference type="AlphaFoldDB" id="A0AAP0EJX2"/>
<organism evidence="1 2">
    <name type="scientific">Stephania japonica</name>
    <dbReference type="NCBI Taxonomy" id="461633"/>
    <lineage>
        <taxon>Eukaryota</taxon>
        <taxon>Viridiplantae</taxon>
        <taxon>Streptophyta</taxon>
        <taxon>Embryophyta</taxon>
        <taxon>Tracheophyta</taxon>
        <taxon>Spermatophyta</taxon>
        <taxon>Magnoliopsida</taxon>
        <taxon>Ranunculales</taxon>
        <taxon>Menispermaceae</taxon>
        <taxon>Menispermoideae</taxon>
        <taxon>Cissampelideae</taxon>
        <taxon>Stephania</taxon>
    </lineage>
</organism>
<evidence type="ECO:0000313" key="2">
    <source>
        <dbReference type="Proteomes" id="UP001417504"/>
    </source>
</evidence>
<reference evidence="1 2" key="1">
    <citation type="submission" date="2024-01" db="EMBL/GenBank/DDBJ databases">
        <title>Genome assemblies of Stephania.</title>
        <authorList>
            <person name="Yang L."/>
        </authorList>
    </citation>
    <scope>NUCLEOTIDE SEQUENCE [LARGE SCALE GENOMIC DNA]</scope>
    <source>
        <strain evidence="1">QJT</strain>
        <tissue evidence="1">Leaf</tissue>
    </source>
</reference>
<sequence length="52" mass="5538">MDVCRTMHRSTPVAMPSSFPLHLQARTFSGDKHSLASKAGVGLAVGGVRVSW</sequence>
<evidence type="ECO:0000313" key="1">
    <source>
        <dbReference type="EMBL" id="KAK9090788.1"/>
    </source>
</evidence>
<name>A0AAP0EJX2_9MAGN</name>
<comment type="caution">
    <text evidence="1">The sequence shown here is derived from an EMBL/GenBank/DDBJ whole genome shotgun (WGS) entry which is preliminary data.</text>
</comment>
<accession>A0AAP0EJX2</accession>
<dbReference type="Proteomes" id="UP001417504">
    <property type="component" value="Unassembled WGS sequence"/>
</dbReference>